<protein>
    <submittedName>
        <fullName evidence="2">Spry domain containing socs box protein</fullName>
    </submittedName>
</protein>
<sequence length="167" mass="18305">MAEADEYDKGDMFDPKTCLGGVILSNKNRTAKTDNNSTGDMTVQGTKEYTTGVHEVKIKIDSGSGINWYVGVCRSGSKSVTYNSGNAYYFDVFCSSQSSSKVFSGKFSAYSNKCSTGTIVTIIIDMNKKELSFRKGNQDLGVAFTGLPEKVKISTQMRHKNRQLSIL</sequence>
<dbReference type="InterPro" id="IPR050672">
    <property type="entry name" value="FBXO45-Fsn/SPSB_families"/>
</dbReference>
<accession>A0ABQ8Y8F7</accession>
<name>A0ABQ8Y8F7_9EUKA</name>
<feature type="domain" description="B30.2/SPRY" evidence="1">
    <location>
        <begin position="1"/>
        <end position="167"/>
    </location>
</feature>
<gene>
    <name evidence="2" type="ORF">M0813_23754</name>
</gene>
<evidence type="ECO:0000313" key="2">
    <source>
        <dbReference type="EMBL" id="KAJ6241102.1"/>
    </source>
</evidence>
<dbReference type="EMBL" id="JAOAOG010000197">
    <property type="protein sequence ID" value="KAJ6241102.1"/>
    <property type="molecule type" value="Genomic_DNA"/>
</dbReference>
<dbReference type="Pfam" id="PF00622">
    <property type="entry name" value="SPRY"/>
    <property type="match status" value="1"/>
</dbReference>
<evidence type="ECO:0000259" key="1">
    <source>
        <dbReference type="PROSITE" id="PS50188"/>
    </source>
</evidence>
<dbReference type="PANTHER" id="PTHR12245">
    <property type="entry name" value="SPRY DOMAIN CONTAINING SOCS BOX PROTEIN"/>
    <property type="match status" value="1"/>
</dbReference>
<dbReference type="SUPFAM" id="SSF49899">
    <property type="entry name" value="Concanavalin A-like lectins/glucanases"/>
    <property type="match status" value="1"/>
</dbReference>
<dbReference type="PANTHER" id="PTHR12245:SF5">
    <property type="entry name" value="SPRY DOMAIN-CONTAINING SOCS BOX PROTEIN 3"/>
    <property type="match status" value="1"/>
</dbReference>
<dbReference type="Proteomes" id="UP001150062">
    <property type="component" value="Unassembled WGS sequence"/>
</dbReference>
<dbReference type="InterPro" id="IPR013320">
    <property type="entry name" value="ConA-like_dom_sf"/>
</dbReference>
<dbReference type="PROSITE" id="PS50188">
    <property type="entry name" value="B302_SPRY"/>
    <property type="match status" value="1"/>
</dbReference>
<dbReference type="Gene3D" id="2.60.120.920">
    <property type="match status" value="1"/>
</dbReference>
<comment type="caution">
    <text evidence="2">The sequence shown here is derived from an EMBL/GenBank/DDBJ whole genome shotgun (WGS) entry which is preliminary data.</text>
</comment>
<proteinExistence type="predicted"/>
<dbReference type="CDD" id="cd11709">
    <property type="entry name" value="SPRY"/>
    <property type="match status" value="1"/>
</dbReference>
<dbReference type="InterPro" id="IPR001870">
    <property type="entry name" value="B30.2/SPRY"/>
</dbReference>
<keyword evidence="3" id="KW-1185">Reference proteome</keyword>
<evidence type="ECO:0000313" key="3">
    <source>
        <dbReference type="Proteomes" id="UP001150062"/>
    </source>
</evidence>
<organism evidence="2 3">
    <name type="scientific">Anaeramoeba flamelloides</name>
    <dbReference type="NCBI Taxonomy" id="1746091"/>
    <lineage>
        <taxon>Eukaryota</taxon>
        <taxon>Metamonada</taxon>
        <taxon>Anaeramoebidae</taxon>
        <taxon>Anaeramoeba</taxon>
    </lineage>
</organism>
<dbReference type="InterPro" id="IPR043136">
    <property type="entry name" value="B30.2/SPRY_sf"/>
</dbReference>
<reference evidence="2" key="1">
    <citation type="submission" date="2022-08" db="EMBL/GenBank/DDBJ databases">
        <title>Novel sulfate-reducing endosymbionts in the free-living metamonad Anaeramoeba.</title>
        <authorList>
            <person name="Jerlstrom-Hultqvist J."/>
            <person name="Cepicka I."/>
            <person name="Gallot-Lavallee L."/>
            <person name="Salas-Leiva D."/>
            <person name="Curtis B.A."/>
            <person name="Zahonova K."/>
            <person name="Pipaliya S."/>
            <person name="Dacks J."/>
            <person name="Roger A.J."/>
        </authorList>
    </citation>
    <scope>NUCLEOTIDE SEQUENCE</scope>
    <source>
        <strain evidence="2">Schooner1</strain>
    </source>
</reference>
<dbReference type="InterPro" id="IPR003877">
    <property type="entry name" value="SPRY_dom"/>
</dbReference>